<evidence type="ECO:0000313" key="5">
    <source>
        <dbReference type="Proteomes" id="UP000217289"/>
    </source>
</evidence>
<dbReference type="InterPro" id="IPR041694">
    <property type="entry name" value="ADH_N_2"/>
</dbReference>
<dbReference type="OrthoDB" id="9805663at2"/>
<dbReference type="PANTHER" id="PTHR43205">
    <property type="entry name" value="PROSTAGLANDIN REDUCTASE"/>
    <property type="match status" value="1"/>
</dbReference>
<keyword evidence="5" id="KW-1185">Reference proteome</keyword>
<dbReference type="Gene3D" id="3.90.180.10">
    <property type="entry name" value="Medium-chain alcohol dehydrogenases, catalytic domain"/>
    <property type="match status" value="1"/>
</dbReference>
<dbReference type="AlphaFoldDB" id="A0A250I5X5"/>
<organism evidence="4 5">
    <name type="scientific">Melittangium boletus DSM 14713</name>
    <dbReference type="NCBI Taxonomy" id="1294270"/>
    <lineage>
        <taxon>Bacteria</taxon>
        <taxon>Pseudomonadati</taxon>
        <taxon>Myxococcota</taxon>
        <taxon>Myxococcia</taxon>
        <taxon>Myxococcales</taxon>
        <taxon>Cystobacterineae</taxon>
        <taxon>Archangiaceae</taxon>
        <taxon>Melittangium</taxon>
    </lineage>
</organism>
<dbReference type="FunFam" id="3.40.50.720:FF:000121">
    <property type="entry name" value="Prostaglandin reductase 2"/>
    <property type="match status" value="1"/>
</dbReference>
<protein>
    <submittedName>
        <fullName evidence="4">NADP-dependent oxidoreductase</fullName>
    </submittedName>
</protein>
<evidence type="ECO:0000256" key="2">
    <source>
        <dbReference type="SAM" id="MobiDB-lite"/>
    </source>
</evidence>
<dbReference type="PANTHER" id="PTHR43205:SF7">
    <property type="entry name" value="PROSTAGLANDIN REDUCTASE 1"/>
    <property type="match status" value="1"/>
</dbReference>
<name>A0A250I5X5_9BACT</name>
<dbReference type="Pfam" id="PF00107">
    <property type="entry name" value="ADH_zinc_N"/>
    <property type="match status" value="1"/>
</dbReference>
<gene>
    <name evidence="4" type="ORF">MEBOL_000010</name>
</gene>
<dbReference type="CDD" id="cd05288">
    <property type="entry name" value="PGDH"/>
    <property type="match status" value="1"/>
</dbReference>
<dbReference type="Proteomes" id="UP000217289">
    <property type="component" value="Chromosome"/>
</dbReference>
<dbReference type="InterPro" id="IPR045010">
    <property type="entry name" value="MDR_fam"/>
</dbReference>
<dbReference type="KEGG" id="mbd:MEBOL_000010"/>
<dbReference type="Pfam" id="PF16884">
    <property type="entry name" value="ADH_N_2"/>
    <property type="match status" value="1"/>
</dbReference>
<dbReference type="InterPro" id="IPR036291">
    <property type="entry name" value="NAD(P)-bd_dom_sf"/>
</dbReference>
<dbReference type="InterPro" id="IPR013149">
    <property type="entry name" value="ADH-like_C"/>
</dbReference>
<reference evidence="4 5" key="1">
    <citation type="submission" date="2017-06" db="EMBL/GenBank/DDBJ databases">
        <authorList>
            <person name="Kim H.J."/>
            <person name="Triplett B.A."/>
        </authorList>
    </citation>
    <scope>NUCLEOTIDE SEQUENCE [LARGE SCALE GENOMIC DNA]</scope>
    <source>
        <strain evidence="4 5">DSM 14713</strain>
    </source>
</reference>
<dbReference type="EMBL" id="CP022163">
    <property type="protein sequence ID" value="ATB26582.1"/>
    <property type="molecule type" value="Genomic_DNA"/>
</dbReference>
<dbReference type="InterPro" id="IPR020843">
    <property type="entry name" value="ER"/>
</dbReference>
<proteinExistence type="predicted"/>
<dbReference type="SUPFAM" id="SSF50129">
    <property type="entry name" value="GroES-like"/>
    <property type="match status" value="2"/>
</dbReference>
<evidence type="ECO:0000256" key="1">
    <source>
        <dbReference type="ARBA" id="ARBA00023002"/>
    </source>
</evidence>
<feature type="region of interest" description="Disordered" evidence="2">
    <location>
        <begin position="1"/>
        <end position="24"/>
    </location>
</feature>
<evidence type="ECO:0000259" key="3">
    <source>
        <dbReference type="SMART" id="SM00829"/>
    </source>
</evidence>
<accession>A0A250I5X5</accession>
<dbReference type="InterPro" id="IPR011032">
    <property type="entry name" value="GroES-like_sf"/>
</dbReference>
<dbReference type="SUPFAM" id="SSF51735">
    <property type="entry name" value="NAD(P)-binding Rossmann-fold domains"/>
    <property type="match status" value="1"/>
</dbReference>
<dbReference type="SMART" id="SM00829">
    <property type="entry name" value="PKS_ER"/>
    <property type="match status" value="1"/>
</dbReference>
<sequence>MAEGRKGREIHLKSRPQGEPTQSNFELVEVTIPEPAEGQVLVRNHFMSVDPYMRGRMNDTKSYVPPFQLGQALDGGAVGQVVRSRSPALKEGDFVVGSGGWRDYSVGNAKGYSKVDPKLAPLQAYLGVLGMPGQTAYVGLLDIGKPVAGETVFVSGAAGAVGGLVGQIAKLKGCRTVGSAGSAQKVAHLREKLGFDAAFNYKDGPAAQALDTLCPEGIDVYFDNVGGEQLEAAIGKMKNHGRIALCGAISQYNATSPTPGPRNLILAVGKRLTLRGFIVSDHQDRYADFLRDMSGWLREGKVTLEETVVDGLERAPEAFIGLLRGDNTGKMVVRIAADSAGS</sequence>
<keyword evidence="1" id="KW-0560">Oxidoreductase</keyword>
<feature type="compositionally biased region" description="Basic and acidic residues" evidence="2">
    <location>
        <begin position="1"/>
        <end position="12"/>
    </location>
</feature>
<dbReference type="GO" id="GO:0016628">
    <property type="term" value="F:oxidoreductase activity, acting on the CH-CH group of donors, NAD or NADP as acceptor"/>
    <property type="evidence" value="ECO:0007669"/>
    <property type="project" value="InterPro"/>
</dbReference>
<dbReference type="RefSeq" id="WP_095975497.1">
    <property type="nucleotide sequence ID" value="NZ_CP022163.1"/>
</dbReference>
<dbReference type="Gene3D" id="3.40.50.720">
    <property type="entry name" value="NAD(P)-binding Rossmann-like Domain"/>
    <property type="match status" value="1"/>
</dbReference>
<evidence type="ECO:0000313" key="4">
    <source>
        <dbReference type="EMBL" id="ATB26582.1"/>
    </source>
</evidence>
<feature type="domain" description="Enoyl reductase (ER)" evidence="3">
    <location>
        <begin position="21"/>
        <end position="333"/>
    </location>
</feature>